<dbReference type="InterPro" id="IPR024633">
    <property type="entry name" value="DnaA_N_dom"/>
</dbReference>
<dbReference type="Pfam" id="PF11638">
    <property type="entry name" value="DnaA_N"/>
    <property type="match status" value="1"/>
</dbReference>
<evidence type="ECO:0000313" key="3">
    <source>
        <dbReference type="Proteomes" id="UP000477911"/>
    </source>
</evidence>
<dbReference type="Gene3D" id="3.30.300.180">
    <property type="match status" value="1"/>
</dbReference>
<dbReference type="AlphaFoldDB" id="A0A6L7G842"/>
<evidence type="ECO:0000259" key="1">
    <source>
        <dbReference type="Pfam" id="PF11638"/>
    </source>
</evidence>
<dbReference type="InterPro" id="IPR036390">
    <property type="entry name" value="WH_DNA-bd_sf"/>
</dbReference>
<gene>
    <name evidence="2" type="ORF">GR170_17270</name>
</gene>
<keyword evidence="3" id="KW-1185">Reference proteome</keyword>
<dbReference type="EMBL" id="WUMU01000019">
    <property type="protein sequence ID" value="MXN19586.1"/>
    <property type="molecule type" value="Genomic_DNA"/>
</dbReference>
<protein>
    <recommendedName>
        <fullName evidence="1">DnaA N-terminal domain-containing protein</fullName>
    </recommendedName>
</protein>
<dbReference type="Proteomes" id="UP000477911">
    <property type="component" value="Unassembled WGS sequence"/>
</dbReference>
<name>A0A6L7G842_9RHOB</name>
<dbReference type="RefSeq" id="WP_160895709.1">
    <property type="nucleotide sequence ID" value="NZ_WUMU01000019.1"/>
</dbReference>
<reference evidence="2 3" key="1">
    <citation type="submission" date="2019-12" db="EMBL/GenBank/DDBJ databases">
        <authorList>
            <person name="Li M."/>
        </authorList>
    </citation>
    <scope>NUCLEOTIDE SEQUENCE [LARGE SCALE GENOMIC DNA]</scope>
    <source>
        <strain evidence="2 3">GBMRC 2024</strain>
    </source>
</reference>
<dbReference type="InterPro" id="IPR038454">
    <property type="entry name" value="DnaA_N_sf"/>
</dbReference>
<sequence length="225" mass="24901">MQVAKPAGPGAAARKYDILSALMAYALAADRLVQRRVLRIMALITARYNWSRDELCVGQREIARLWSVEERTVKREMATLRSMGWLVQKRRGARGHLSVYGLDLDRILEDTRGCWPNVGPDFVERMDPAQIAPEETNVVPLRAGPAPVATGSVWGAVQARLHAEDPVTYGAWFHALTEVELAAGRLVLAAPSAFHASYVRTHLATRLLAAARRADPSIAELRIEE</sequence>
<evidence type="ECO:0000313" key="2">
    <source>
        <dbReference type="EMBL" id="MXN19586.1"/>
    </source>
</evidence>
<accession>A0A6L7G842</accession>
<organism evidence="2 3">
    <name type="scientific">Pseudooceanicola albus</name>
    <dbReference type="NCBI Taxonomy" id="2692189"/>
    <lineage>
        <taxon>Bacteria</taxon>
        <taxon>Pseudomonadati</taxon>
        <taxon>Pseudomonadota</taxon>
        <taxon>Alphaproteobacteria</taxon>
        <taxon>Rhodobacterales</taxon>
        <taxon>Paracoccaceae</taxon>
        <taxon>Pseudooceanicola</taxon>
    </lineage>
</organism>
<proteinExistence type="predicted"/>
<feature type="domain" description="DnaA N-terminal" evidence="1">
    <location>
        <begin position="152"/>
        <end position="212"/>
    </location>
</feature>
<dbReference type="SUPFAM" id="SSF46785">
    <property type="entry name" value="Winged helix' DNA-binding domain"/>
    <property type="match status" value="1"/>
</dbReference>
<comment type="caution">
    <text evidence="2">The sequence shown here is derived from an EMBL/GenBank/DDBJ whole genome shotgun (WGS) entry which is preliminary data.</text>
</comment>